<feature type="transmembrane region" description="Helical" evidence="1">
    <location>
        <begin position="27"/>
        <end position="49"/>
    </location>
</feature>
<keyword evidence="1" id="KW-0472">Membrane</keyword>
<evidence type="ECO:0000256" key="1">
    <source>
        <dbReference type="SAM" id="Phobius"/>
    </source>
</evidence>
<keyword evidence="3" id="KW-1185">Reference proteome</keyword>
<keyword evidence="1" id="KW-1133">Transmembrane helix</keyword>
<dbReference type="PANTHER" id="PTHR12242">
    <property type="entry name" value="OS02G0130600 PROTEIN-RELATED"/>
    <property type="match status" value="1"/>
</dbReference>
<comment type="caution">
    <text evidence="2">The sequence shown here is derived from an EMBL/GenBank/DDBJ whole genome shotgun (WGS) entry which is preliminary data.</text>
</comment>
<keyword evidence="1" id="KW-0812">Transmembrane</keyword>
<feature type="transmembrane region" description="Helical" evidence="1">
    <location>
        <begin position="256"/>
        <end position="276"/>
    </location>
</feature>
<dbReference type="InterPro" id="IPR049352">
    <property type="entry name" value="Rost"/>
</dbReference>
<dbReference type="PANTHER" id="PTHR12242:SF1">
    <property type="entry name" value="MYND-TYPE DOMAIN-CONTAINING PROTEIN"/>
    <property type="match status" value="1"/>
</dbReference>
<proteinExistence type="predicted"/>
<evidence type="ECO:0008006" key="4">
    <source>
        <dbReference type="Google" id="ProtNLM"/>
    </source>
</evidence>
<dbReference type="Pfam" id="PF21534">
    <property type="entry name" value="Rost"/>
    <property type="match status" value="1"/>
</dbReference>
<evidence type="ECO:0000313" key="2">
    <source>
        <dbReference type="EMBL" id="KAK3102460.1"/>
    </source>
</evidence>
<gene>
    <name evidence="2" type="ORF">FSP39_011545</name>
</gene>
<reference evidence="2" key="1">
    <citation type="submission" date="2019-08" db="EMBL/GenBank/DDBJ databases">
        <title>The improved chromosome-level genome for the pearl oyster Pinctada fucata martensii using PacBio sequencing and Hi-C.</title>
        <authorList>
            <person name="Zheng Z."/>
        </authorList>
    </citation>
    <scope>NUCLEOTIDE SEQUENCE</scope>
    <source>
        <strain evidence="2">ZZ-2019</strain>
        <tissue evidence="2">Adductor muscle</tissue>
    </source>
</reference>
<feature type="transmembrane region" description="Helical" evidence="1">
    <location>
        <begin position="61"/>
        <end position="82"/>
    </location>
</feature>
<sequence length="288" mass="33079">MVIKWHLKSGKVSHEKYVLFQWNWHPVLHLVVRISLTMYITVTMIYYLANGNMNLLYLTTWCYIVLTLHLLLSTTLAIYGVATQTDQSPTHSVSVLELTEFDFSSSEAIQMEMVVTPNNNAEVPVPTNTSPQQEQLARNFRQPIRCLAVLSWTLSDVIFVFALMVTLMYWSIIHPSGNTSGASALTIYKEVNVHALNSVFVIIEELVSARPVRLLRFIYPTIFGGIYTMFALMYWLEDKENHVLYSILNFNKPEVAGFLCLLVIGIFILHLVHYGLHRFKLFLTNRLS</sequence>
<organism evidence="2 3">
    <name type="scientific">Pinctada imbricata</name>
    <name type="common">Atlantic pearl-oyster</name>
    <name type="synonym">Pinctada martensii</name>
    <dbReference type="NCBI Taxonomy" id="66713"/>
    <lineage>
        <taxon>Eukaryota</taxon>
        <taxon>Metazoa</taxon>
        <taxon>Spiralia</taxon>
        <taxon>Lophotrochozoa</taxon>
        <taxon>Mollusca</taxon>
        <taxon>Bivalvia</taxon>
        <taxon>Autobranchia</taxon>
        <taxon>Pteriomorphia</taxon>
        <taxon>Pterioida</taxon>
        <taxon>Pterioidea</taxon>
        <taxon>Pteriidae</taxon>
        <taxon>Pinctada</taxon>
    </lineage>
</organism>
<dbReference type="AlphaFoldDB" id="A0AA88YCH0"/>
<protein>
    <recommendedName>
        <fullName evidence="4">Protein rolling stone</fullName>
    </recommendedName>
</protein>
<feature type="transmembrane region" description="Helical" evidence="1">
    <location>
        <begin position="149"/>
        <end position="170"/>
    </location>
</feature>
<dbReference type="EMBL" id="VSWD01000005">
    <property type="protein sequence ID" value="KAK3102460.1"/>
    <property type="molecule type" value="Genomic_DNA"/>
</dbReference>
<evidence type="ECO:0000313" key="3">
    <source>
        <dbReference type="Proteomes" id="UP001186944"/>
    </source>
</evidence>
<feature type="transmembrane region" description="Helical" evidence="1">
    <location>
        <begin position="217"/>
        <end position="236"/>
    </location>
</feature>
<dbReference type="Proteomes" id="UP001186944">
    <property type="component" value="Unassembled WGS sequence"/>
</dbReference>
<dbReference type="GO" id="GO:0016020">
    <property type="term" value="C:membrane"/>
    <property type="evidence" value="ECO:0007669"/>
    <property type="project" value="TreeGrafter"/>
</dbReference>
<accession>A0AA88YCH0</accession>
<name>A0AA88YCH0_PINIB</name>